<organism evidence="1">
    <name type="scientific">uncultured Anaerotruncus sp</name>
    <dbReference type="NCBI Taxonomy" id="905011"/>
    <lineage>
        <taxon>Bacteria</taxon>
        <taxon>Bacillati</taxon>
        <taxon>Bacillota</taxon>
        <taxon>Clostridia</taxon>
        <taxon>Eubacteriales</taxon>
        <taxon>Oscillospiraceae</taxon>
        <taxon>Anaerotruncus</taxon>
        <taxon>environmental samples</taxon>
    </lineage>
</organism>
<protein>
    <submittedName>
        <fullName evidence="1">Uncharacterized protein</fullName>
    </submittedName>
</protein>
<evidence type="ECO:0000313" key="1">
    <source>
        <dbReference type="EMBL" id="SCJ65002.1"/>
    </source>
</evidence>
<sequence length="66" mass="7058">MDMYGASLICALENSGLNACVASPKQACTITFLWGAADNCSYSCRRTSYHIEPVMGVLSSSAEMET</sequence>
<name>A0A1C6I482_9FIRM</name>
<dbReference type="EMBL" id="FMHG01000001">
    <property type="protein sequence ID" value="SCJ65002.1"/>
    <property type="molecule type" value="Genomic_DNA"/>
</dbReference>
<reference evidence="1" key="1">
    <citation type="submission" date="2015-09" db="EMBL/GenBank/DDBJ databases">
        <authorList>
            <consortium name="Pathogen Informatics"/>
        </authorList>
    </citation>
    <scope>NUCLEOTIDE SEQUENCE</scope>
    <source>
        <strain evidence="1">2789STDY5834896</strain>
    </source>
</reference>
<accession>A0A1C6I482</accession>
<gene>
    <name evidence="1" type="ORF">SAMEA3545359_01253</name>
</gene>
<dbReference type="AlphaFoldDB" id="A0A1C6I482"/>
<proteinExistence type="predicted"/>